<gene>
    <name evidence="1" type="ORF">LCGC14_3161610</name>
</gene>
<feature type="non-terminal residue" evidence="1">
    <location>
        <position position="1"/>
    </location>
</feature>
<proteinExistence type="predicted"/>
<name>A0A0F8XXS3_9ZZZZ</name>
<sequence>NHQIDVLEKHTETINKLTAVVEALTVVARRNGK</sequence>
<comment type="caution">
    <text evidence="1">The sequence shown here is derived from an EMBL/GenBank/DDBJ whole genome shotgun (WGS) entry which is preliminary data.</text>
</comment>
<dbReference type="AlphaFoldDB" id="A0A0F8XXS3"/>
<dbReference type="EMBL" id="LAZR01069899">
    <property type="protein sequence ID" value="KKK46799.1"/>
    <property type="molecule type" value="Genomic_DNA"/>
</dbReference>
<reference evidence="1" key="1">
    <citation type="journal article" date="2015" name="Nature">
        <title>Complex archaea that bridge the gap between prokaryotes and eukaryotes.</title>
        <authorList>
            <person name="Spang A."/>
            <person name="Saw J.H."/>
            <person name="Jorgensen S.L."/>
            <person name="Zaremba-Niedzwiedzka K."/>
            <person name="Martijn J."/>
            <person name="Lind A.E."/>
            <person name="van Eijk R."/>
            <person name="Schleper C."/>
            <person name="Guy L."/>
            <person name="Ettema T.J."/>
        </authorList>
    </citation>
    <scope>NUCLEOTIDE SEQUENCE</scope>
</reference>
<accession>A0A0F8XXS3</accession>
<evidence type="ECO:0000313" key="1">
    <source>
        <dbReference type="EMBL" id="KKK46799.1"/>
    </source>
</evidence>
<organism evidence="1">
    <name type="scientific">marine sediment metagenome</name>
    <dbReference type="NCBI Taxonomy" id="412755"/>
    <lineage>
        <taxon>unclassified sequences</taxon>
        <taxon>metagenomes</taxon>
        <taxon>ecological metagenomes</taxon>
    </lineage>
</organism>
<protein>
    <submittedName>
        <fullName evidence="1">Uncharacterized protein</fullName>
    </submittedName>
</protein>